<dbReference type="SUPFAM" id="SSF52540">
    <property type="entry name" value="P-loop containing nucleoside triphosphate hydrolases"/>
    <property type="match status" value="1"/>
</dbReference>
<evidence type="ECO:0000259" key="10">
    <source>
        <dbReference type="PROSITE" id="PS50893"/>
    </source>
</evidence>
<keyword evidence="2" id="KW-0813">Transport</keyword>
<dbReference type="Proteomes" id="UP000244940">
    <property type="component" value="Unassembled WGS sequence"/>
</dbReference>
<comment type="subcellular location">
    <subcellularLocation>
        <location evidence="1">Cell membrane</location>
        <topology evidence="1">Peripheral membrane protein</topology>
    </subcellularLocation>
</comment>
<keyword evidence="5" id="KW-0547">Nucleotide-binding</keyword>
<dbReference type="RefSeq" id="WP_109531876.1">
    <property type="nucleotide sequence ID" value="NZ_QEYD01000002.1"/>
</dbReference>
<dbReference type="GO" id="GO:0006826">
    <property type="term" value="P:iron ion transport"/>
    <property type="evidence" value="ECO:0007669"/>
    <property type="project" value="UniProtKB-KW"/>
</dbReference>
<keyword evidence="7" id="KW-0408">Iron</keyword>
<evidence type="ECO:0000256" key="1">
    <source>
        <dbReference type="ARBA" id="ARBA00004202"/>
    </source>
</evidence>
<dbReference type="PROSITE" id="PS00211">
    <property type="entry name" value="ABC_TRANSPORTER_1"/>
    <property type="match status" value="1"/>
</dbReference>
<evidence type="ECO:0000313" key="12">
    <source>
        <dbReference type="Proteomes" id="UP000244940"/>
    </source>
</evidence>
<evidence type="ECO:0000256" key="2">
    <source>
        <dbReference type="ARBA" id="ARBA00022448"/>
    </source>
</evidence>
<sequence>MIEIDHLTLTRDGLAILDDISLQIPRGGITAIIGPNGAGKSTLLHCLAGLLTPASGQVRVLGRDIHRIAARDRARLLALLTQSPGAMPRLSVRDLVGFGRWPHHRGRPGPEDHAIVAQAIERFDLGAMAARDVETLSGGQKQRAFVAMAYAQTTPWMLLDEPLSALDPKYTRDIMDRLRDLAPPPGRRPVEPATVEETRSVLLVLHDLQSAWRYADWFVCLKDGRVLSHGPRDTTITADLLSELYDTPLRLERAGDTSVILPA</sequence>
<dbReference type="OrthoDB" id="9805601at2"/>
<organism evidence="11 12">
    <name type="scientific">Pararhodobacter marinus</name>
    <dbReference type="NCBI Taxonomy" id="2184063"/>
    <lineage>
        <taxon>Bacteria</taxon>
        <taxon>Pseudomonadati</taxon>
        <taxon>Pseudomonadota</taxon>
        <taxon>Alphaproteobacteria</taxon>
        <taxon>Rhodobacterales</taxon>
        <taxon>Paracoccaceae</taxon>
        <taxon>Pararhodobacter</taxon>
    </lineage>
</organism>
<keyword evidence="3" id="KW-1003">Cell membrane</keyword>
<dbReference type="GO" id="GO:0005886">
    <property type="term" value="C:plasma membrane"/>
    <property type="evidence" value="ECO:0007669"/>
    <property type="project" value="UniProtKB-SubCell"/>
</dbReference>
<keyword evidence="12" id="KW-1185">Reference proteome</keyword>
<keyword evidence="9" id="KW-0472">Membrane</keyword>
<keyword evidence="8" id="KW-0406">Ion transport</keyword>
<evidence type="ECO:0000256" key="3">
    <source>
        <dbReference type="ARBA" id="ARBA00022475"/>
    </source>
</evidence>
<dbReference type="CDD" id="cd03214">
    <property type="entry name" value="ABC_Iron-Siderophores_B12_Hemin"/>
    <property type="match status" value="1"/>
</dbReference>
<dbReference type="PANTHER" id="PTHR42771:SF3">
    <property type="entry name" value="PETROBACTIN IMPORT ATP-BINDING PROTEIN YCLP"/>
    <property type="match status" value="1"/>
</dbReference>
<gene>
    <name evidence="11" type="ORF">C4N9_03310</name>
</gene>
<evidence type="ECO:0000256" key="6">
    <source>
        <dbReference type="ARBA" id="ARBA00022840"/>
    </source>
</evidence>
<dbReference type="InterPro" id="IPR027417">
    <property type="entry name" value="P-loop_NTPase"/>
</dbReference>
<dbReference type="AlphaFoldDB" id="A0A2U2CFX2"/>
<keyword evidence="6 11" id="KW-0067">ATP-binding</keyword>
<dbReference type="PROSITE" id="PS50893">
    <property type="entry name" value="ABC_TRANSPORTER_2"/>
    <property type="match status" value="1"/>
</dbReference>
<evidence type="ECO:0000256" key="8">
    <source>
        <dbReference type="ARBA" id="ARBA00023065"/>
    </source>
</evidence>
<keyword evidence="4" id="KW-0410">Iron transport</keyword>
<dbReference type="InterPro" id="IPR003439">
    <property type="entry name" value="ABC_transporter-like_ATP-bd"/>
</dbReference>
<dbReference type="GO" id="GO:0016887">
    <property type="term" value="F:ATP hydrolysis activity"/>
    <property type="evidence" value="ECO:0007669"/>
    <property type="project" value="InterPro"/>
</dbReference>
<dbReference type="PANTHER" id="PTHR42771">
    <property type="entry name" value="IRON(3+)-HYDROXAMATE IMPORT ATP-BINDING PROTEIN FHUC"/>
    <property type="match status" value="1"/>
</dbReference>
<comment type="caution">
    <text evidence="11">The sequence shown here is derived from an EMBL/GenBank/DDBJ whole genome shotgun (WGS) entry which is preliminary data.</text>
</comment>
<evidence type="ECO:0000256" key="4">
    <source>
        <dbReference type="ARBA" id="ARBA00022496"/>
    </source>
</evidence>
<dbReference type="Gene3D" id="3.40.50.300">
    <property type="entry name" value="P-loop containing nucleotide triphosphate hydrolases"/>
    <property type="match status" value="1"/>
</dbReference>
<protein>
    <submittedName>
        <fullName evidence="11">ABC transporter ATP-binding protein</fullName>
    </submittedName>
</protein>
<name>A0A2U2CFX2_9RHOB</name>
<evidence type="ECO:0000256" key="9">
    <source>
        <dbReference type="ARBA" id="ARBA00023136"/>
    </source>
</evidence>
<evidence type="ECO:0000256" key="5">
    <source>
        <dbReference type="ARBA" id="ARBA00022741"/>
    </source>
</evidence>
<dbReference type="EMBL" id="QEYD01000002">
    <property type="protein sequence ID" value="PWE30798.1"/>
    <property type="molecule type" value="Genomic_DNA"/>
</dbReference>
<dbReference type="Pfam" id="PF00005">
    <property type="entry name" value="ABC_tran"/>
    <property type="match status" value="1"/>
</dbReference>
<evidence type="ECO:0000313" key="11">
    <source>
        <dbReference type="EMBL" id="PWE30798.1"/>
    </source>
</evidence>
<dbReference type="SMART" id="SM00382">
    <property type="entry name" value="AAA"/>
    <property type="match status" value="1"/>
</dbReference>
<dbReference type="GeneID" id="94363907"/>
<evidence type="ECO:0000256" key="7">
    <source>
        <dbReference type="ARBA" id="ARBA00023004"/>
    </source>
</evidence>
<dbReference type="InterPro" id="IPR017871">
    <property type="entry name" value="ABC_transporter-like_CS"/>
</dbReference>
<dbReference type="GO" id="GO:0005524">
    <property type="term" value="F:ATP binding"/>
    <property type="evidence" value="ECO:0007669"/>
    <property type="project" value="UniProtKB-KW"/>
</dbReference>
<proteinExistence type="predicted"/>
<dbReference type="InterPro" id="IPR051535">
    <property type="entry name" value="Siderophore_ABC-ATPase"/>
</dbReference>
<dbReference type="InterPro" id="IPR003593">
    <property type="entry name" value="AAA+_ATPase"/>
</dbReference>
<reference evidence="11 12" key="1">
    <citation type="submission" date="2018-05" db="EMBL/GenBank/DDBJ databases">
        <title>Pararhodobacter marina sp. nov., isolated from deep-sea water of the Indian Ocean.</title>
        <authorList>
            <person name="Lai Q.Sr."/>
            <person name="Liu X."/>
            <person name="Shao Z."/>
        </authorList>
    </citation>
    <scope>NUCLEOTIDE SEQUENCE [LARGE SCALE GENOMIC DNA]</scope>
    <source>
        <strain evidence="11 12">CIC4N-9</strain>
    </source>
</reference>
<feature type="domain" description="ABC transporter" evidence="10">
    <location>
        <begin position="2"/>
        <end position="248"/>
    </location>
</feature>
<accession>A0A2U2CFX2</accession>